<gene>
    <name evidence="3" type="ORF">L0P57_03325</name>
</gene>
<sequence length="332" mass="36667">MKALFIGGTGTISSAISSLAIEKGVELTLLTRSGNGPEGAERLICDVNDEDRAFSVLKGRSFDVVVDFVAFRPEQVERDIRLFQERTGQYIFISSASTYQKPLAHPVITESTPLYNPYWQYARDKIACETLLMAAYRSTAFPVTIVRPSHTYGDCSVPVAIHGAQGSWQVLARMLEGKPVIVHGDGLSLWTFTHNTDFARGFYGLMGNPHAIGEAVHITSDETLTWNAAFAAIGRALGVEPILQHISSDLLSALRPELLGTLLGDKANSVIFDNSKIKRLVPGFFATVRFDEGVRRTVEYVRSHPECQKADPEFDAWCDRVIKAYSSCVRSF</sequence>
<organism evidence="3 4">
    <name type="scientific">Anaeromassilibacillus senegalensis</name>
    <dbReference type="NCBI Taxonomy" id="1673717"/>
    <lineage>
        <taxon>Bacteria</taxon>
        <taxon>Bacillati</taxon>
        <taxon>Bacillota</taxon>
        <taxon>Clostridia</taxon>
        <taxon>Eubacteriales</taxon>
        <taxon>Acutalibacteraceae</taxon>
        <taxon>Anaeromassilibacillus</taxon>
    </lineage>
</organism>
<dbReference type="Pfam" id="PF01370">
    <property type="entry name" value="Epimerase"/>
    <property type="match status" value="1"/>
</dbReference>
<evidence type="ECO:0000259" key="2">
    <source>
        <dbReference type="Pfam" id="PF01370"/>
    </source>
</evidence>
<comment type="similarity">
    <text evidence="1">Belongs to the NAD(P)-dependent epimerase/dehydratase family.</text>
</comment>
<evidence type="ECO:0000313" key="3">
    <source>
        <dbReference type="EMBL" id="MCG4609969.1"/>
    </source>
</evidence>
<reference evidence="3 4" key="1">
    <citation type="submission" date="2022-01" db="EMBL/GenBank/DDBJ databases">
        <title>Collection of gut derived symbiotic bacterial strains cultured from healthy donors.</title>
        <authorList>
            <person name="Lin H."/>
            <person name="Kohout C."/>
            <person name="Waligurski E."/>
            <person name="Pamer E.G."/>
        </authorList>
    </citation>
    <scope>NUCLEOTIDE SEQUENCE [LARGE SCALE GENOMIC DNA]</scope>
    <source>
        <strain evidence="3 4">DFI.7.58</strain>
    </source>
</reference>
<dbReference type="EMBL" id="JAKNHQ010000003">
    <property type="protein sequence ID" value="MCG4609969.1"/>
    <property type="molecule type" value="Genomic_DNA"/>
</dbReference>
<dbReference type="PANTHER" id="PTHR43000">
    <property type="entry name" value="DTDP-D-GLUCOSE 4,6-DEHYDRATASE-RELATED"/>
    <property type="match status" value="1"/>
</dbReference>
<dbReference type="CDD" id="cd05265">
    <property type="entry name" value="SDR_a1"/>
    <property type="match status" value="1"/>
</dbReference>
<dbReference type="Proteomes" id="UP001298681">
    <property type="component" value="Unassembled WGS sequence"/>
</dbReference>
<proteinExistence type="inferred from homology"/>
<protein>
    <submittedName>
        <fullName evidence="3">SDR family oxidoreductase</fullName>
    </submittedName>
</protein>
<keyword evidence="4" id="KW-1185">Reference proteome</keyword>
<dbReference type="InterPro" id="IPR036291">
    <property type="entry name" value="NAD(P)-bd_dom_sf"/>
</dbReference>
<name>A0ABS9MGP3_9FIRM</name>
<dbReference type="Gene3D" id="3.40.50.720">
    <property type="entry name" value="NAD(P)-binding Rossmann-like Domain"/>
    <property type="match status" value="1"/>
</dbReference>
<dbReference type="InterPro" id="IPR001509">
    <property type="entry name" value="Epimerase_deHydtase"/>
</dbReference>
<dbReference type="SUPFAM" id="SSF51735">
    <property type="entry name" value="NAD(P)-binding Rossmann-fold domains"/>
    <property type="match status" value="1"/>
</dbReference>
<evidence type="ECO:0000256" key="1">
    <source>
        <dbReference type="ARBA" id="ARBA00007637"/>
    </source>
</evidence>
<comment type="caution">
    <text evidence="3">The sequence shown here is derived from an EMBL/GenBank/DDBJ whole genome shotgun (WGS) entry which is preliminary data.</text>
</comment>
<accession>A0ABS9MGP3</accession>
<dbReference type="RefSeq" id="WP_087230922.1">
    <property type="nucleotide sequence ID" value="NZ_JAKNHQ010000003.1"/>
</dbReference>
<evidence type="ECO:0000313" key="4">
    <source>
        <dbReference type="Proteomes" id="UP001298681"/>
    </source>
</evidence>
<feature type="domain" description="NAD-dependent epimerase/dehydratase" evidence="2">
    <location>
        <begin position="4"/>
        <end position="213"/>
    </location>
</feature>